<keyword evidence="3 6" id="KW-0812">Transmembrane</keyword>
<feature type="transmembrane region" description="Helical" evidence="6">
    <location>
        <begin position="451"/>
        <end position="474"/>
    </location>
</feature>
<name>A0ABP0CWN5_9PEZI</name>
<dbReference type="PROSITE" id="PS50850">
    <property type="entry name" value="MFS"/>
    <property type="match status" value="1"/>
</dbReference>
<keyword evidence="5 6" id="KW-0472">Membrane</keyword>
<dbReference type="InterPro" id="IPR011701">
    <property type="entry name" value="MFS"/>
</dbReference>
<evidence type="ECO:0000259" key="7">
    <source>
        <dbReference type="PROSITE" id="PS50850"/>
    </source>
</evidence>
<organism evidence="8 9">
    <name type="scientific">Sporothrix eucalyptigena</name>
    <dbReference type="NCBI Taxonomy" id="1812306"/>
    <lineage>
        <taxon>Eukaryota</taxon>
        <taxon>Fungi</taxon>
        <taxon>Dikarya</taxon>
        <taxon>Ascomycota</taxon>
        <taxon>Pezizomycotina</taxon>
        <taxon>Sordariomycetes</taxon>
        <taxon>Sordariomycetidae</taxon>
        <taxon>Ophiostomatales</taxon>
        <taxon>Ophiostomataceae</taxon>
        <taxon>Sporothrix</taxon>
    </lineage>
</organism>
<feature type="transmembrane region" description="Helical" evidence="6">
    <location>
        <begin position="117"/>
        <end position="137"/>
    </location>
</feature>
<feature type="transmembrane region" description="Helical" evidence="6">
    <location>
        <begin position="48"/>
        <end position="64"/>
    </location>
</feature>
<dbReference type="PANTHER" id="PTHR43791">
    <property type="entry name" value="PERMEASE-RELATED"/>
    <property type="match status" value="1"/>
</dbReference>
<protein>
    <recommendedName>
        <fullName evidence="7">Major facilitator superfamily (MFS) profile domain-containing protein</fullName>
    </recommendedName>
</protein>
<keyword evidence="2" id="KW-0813">Transport</keyword>
<feature type="transmembrane region" description="Helical" evidence="6">
    <location>
        <begin position="356"/>
        <end position="379"/>
    </location>
</feature>
<evidence type="ECO:0000256" key="1">
    <source>
        <dbReference type="ARBA" id="ARBA00004141"/>
    </source>
</evidence>
<keyword evidence="9" id="KW-1185">Reference proteome</keyword>
<dbReference type="Proteomes" id="UP001642482">
    <property type="component" value="Unassembled WGS sequence"/>
</dbReference>
<comment type="caution">
    <text evidence="8">The sequence shown here is derived from an EMBL/GenBank/DDBJ whole genome shotgun (WGS) entry which is preliminary data.</text>
</comment>
<sequence length="512" mass="56134">MNASEKSDYSAPVGGPDAVEEGLVMEVAAAADLAEYHRLDQVFQGVRLFRVLPQLVFIYLLAYVDRSNIGNAKLFGAEADMHLSSQQWNTGLSVFFVTFSFFAIPSNMMLKRFGQKIWLPTLATGVGIIQICSGLQSSYAGWISFRLLLGMVEAGMYSGCTYTLTTWYSPKEIHTRMTVFYSAASLSGAFSGLLAYGIGQLDYTWGYRGWRFIYVIEGLLTTVVGILAYFVIYTDPARVGAWLDDDERRFLALRHRFAAGNSKTTGSASGIAEQEEGVSAKHVRAALKSFHVWAVIVIMFMVCVIVYGVSFVLPTIIANLGYTAANAQAMTVPPYVFAALCTVAVGWLADRYEQRMLSVVIPLCFAAIGCAMIMAAVRFQHVEGVTLLGCFIMAGGIYPITPTATAWIALNIAGSTKRAVAISSMACFTGLGGIIGSNVFLAWQAPEYTTAFSLIIAMIFFMGIVWPIVYWVILKRINAKRAAMPLSEVYAKYTVEELQDMGDESPLFFYAT</sequence>
<feature type="transmembrane region" description="Helical" evidence="6">
    <location>
        <begin position="290"/>
        <end position="312"/>
    </location>
</feature>
<dbReference type="InterPro" id="IPR036259">
    <property type="entry name" value="MFS_trans_sf"/>
</dbReference>
<feature type="transmembrane region" description="Helical" evidence="6">
    <location>
        <begin position="143"/>
        <end position="167"/>
    </location>
</feature>
<dbReference type="EMBL" id="CAWUHD010000161">
    <property type="protein sequence ID" value="CAK7236336.1"/>
    <property type="molecule type" value="Genomic_DNA"/>
</dbReference>
<feature type="domain" description="Major facilitator superfamily (MFS) profile" evidence="7">
    <location>
        <begin position="51"/>
        <end position="475"/>
    </location>
</feature>
<dbReference type="SUPFAM" id="SSF103473">
    <property type="entry name" value="MFS general substrate transporter"/>
    <property type="match status" value="1"/>
</dbReference>
<dbReference type="PANTHER" id="PTHR43791:SF54">
    <property type="entry name" value="MAJOR FACILITATOR SUPERFAMILY (MFS) PROFILE DOMAIN-CONTAINING PROTEIN-RELATED"/>
    <property type="match status" value="1"/>
</dbReference>
<dbReference type="Gene3D" id="1.20.1250.20">
    <property type="entry name" value="MFS general substrate transporter like domains"/>
    <property type="match status" value="2"/>
</dbReference>
<feature type="transmembrane region" description="Helical" evidence="6">
    <location>
        <begin position="385"/>
        <end position="410"/>
    </location>
</feature>
<feature type="transmembrane region" description="Helical" evidence="6">
    <location>
        <begin position="91"/>
        <end position="110"/>
    </location>
</feature>
<evidence type="ECO:0000256" key="5">
    <source>
        <dbReference type="ARBA" id="ARBA00023136"/>
    </source>
</evidence>
<feature type="transmembrane region" description="Helical" evidence="6">
    <location>
        <begin position="211"/>
        <end position="232"/>
    </location>
</feature>
<gene>
    <name evidence="8" type="ORF">SEUCBS140593_009586</name>
</gene>
<feature type="transmembrane region" description="Helical" evidence="6">
    <location>
        <begin position="179"/>
        <end position="199"/>
    </location>
</feature>
<accession>A0ABP0CWN5</accession>
<comment type="subcellular location">
    <subcellularLocation>
        <location evidence="1">Membrane</location>
        <topology evidence="1">Multi-pass membrane protein</topology>
    </subcellularLocation>
</comment>
<evidence type="ECO:0000313" key="8">
    <source>
        <dbReference type="EMBL" id="CAK7236336.1"/>
    </source>
</evidence>
<dbReference type="InterPro" id="IPR020846">
    <property type="entry name" value="MFS_dom"/>
</dbReference>
<evidence type="ECO:0000313" key="9">
    <source>
        <dbReference type="Proteomes" id="UP001642482"/>
    </source>
</evidence>
<reference evidence="8 9" key="1">
    <citation type="submission" date="2024-01" db="EMBL/GenBank/DDBJ databases">
        <authorList>
            <person name="Allen C."/>
            <person name="Tagirdzhanova G."/>
        </authorList>
    </citation>
    <scope>NUCLEOTIDE SEQUENCE [LARGE SCALE GENOMIC DNA]</scope>
</reference>
<feature type="transmembrane region" description="Helical" evidence="6">
    <location>
        <begin position="332"/>
        <end position="349"/>
    </location>
</feature>
<evidence type="ECO:0000256" key="6">
    <source>
        <dbReference type="SAM" id="Phobius"/>
    </source>
</evidence>
<evidence type="ECO:0000256" key="4">
    <source>
        <dbReference type="ARBA" id="ARBA00022989"/>
    </source>
</evidence>
<dbReference type="Pfam" id="PF07690">
    <property type="entry name" value="MFS_1"/>
    <property type="match status" value="1"/>
</dbReference>
<evidence type="ECO:0000256" key="2">
    <source>
        <dbReference type="ARBA" id="ARBA00022448"/>
    </source>
</evidence>
<feature type="transmembrane region" description="Helical" evidence="6">
    <location>
        <begin position="422"/>
        <end position="445"/>
    </location>
</feature>
<keyword evidence="4 6" id="KW-1133">Transmembrane helix</keyword>
<evidence type="ECO:0000256" key="3">
    <source>
        <dbReference type="ARBA" id="ARBA00022692"/>
    </source>
</evidence>
<proteinExistence type="predicted"/>